<evidence type="ECO:0000313" key="4">
    <source>
        <dbReference type="EMBL" id="BAH71469.1"/>
    </source>
</evidence>
<dbReference type="InterPro" id="IPR027486">
    <property type="entry name" value="Ribosomal_uS10_dom"/>
</dbReference>
<evidence type="ECO:0000256" key="1">
    <source>
        <dbReference type="ARBA" id="ARBA00022980"/>
    </source>
</evidence>
<dbReference type="InterPro" id="IPR036838">
    <property type="entry name" value="Ribosomal_uS10_dom_sf"/>
</dbReference>
<organism evidence="4">
    <name type="scientific">Acyrthosiphon pisum</name>
    <name type="common">Pea aphid</name>
    <dbReference type="NCBI Taxonomy" id="7029"/>
    <lineage>
        <taxon>Eukaryota</taxon>
        <taxon>Metazoa</taxon>
        <taxon>Ecdysozoa</taxon>
        <taxon>Arthropoda</taxon>
        <taxon>Hexapoda</taxon>
        <taxon>Insecta</taxon>
        <taxon>Pterygota</taxon>
        <taxon>Neoptera</taxon>
        <taxon>Paraneoptera</taxon>
        <taxon>Hemiptera</taxon>
        <taxon>Sternorrhyncha</taxon>
        <taxon>Aphidomorpha</taxon>
        <taxon>Aphidoidea</taxon>
        <taxon>Aphididae</taxon>
        <taxon>Macrosiphini</taxon>
        <taxon>Acyrthosiphon</taxon>
    </lineage>
</organism>
<accession>C4WU99</accession>
<feature type="domain" description="Small ribosomal subunit protein uS10" evidence="3">
    <location>
        <begin position="56"/>
        <end position="151"/>
    </location>
</feature>
<dbReference type="SUPFAM" id="SSF54999">
    <property type="entry name" value="Ribosomal protein S10"/>
    <property type="match status" value="1"/>
</dbReference>
<dbReference type="PANTHER" id="PTHR13473">
    <property type="entry name" value="MITOCHONDRIAL RIBOSOMAL PROTEIN L48"/>
    <property type="match status" value="1"/>
</dbReference>
<dbReference type="Pfam" id="PF00338">
    <property type="entry name" value="Ribosomal_S10"/>
    <property type="match status" value="1"/>
</dbReference>
<proteinExistence type="evidence at transcript level"/>
<dbReference type="GO" id="GO:1990904">
    <property type="term" value="C:ribonucleoprotein complex"/>
    <property type="evidence" value="ECO:0007669"/>
    <property type="project" value="UniProtKB-KW"/>
</dbReference>
<evidence type="ECO:0000256" key="2">
    <source>
        <dbReference type="ARBA" id="ARBA00023274"/>
    </source>
</evidence>
<dbReference type="EMBL" id="AK340976">
    <property type="protein sequence ID" value="BAH71469.1"/>
    <property type="molecule type" value="mRNA"/>
</dbReference>
<dbReference type="SMART" id="SM01403">
    <property type="entry name" value="Ribosomal_S10"/>
    <property type="match status" value="1"/>
</dbReference>
<protein>
    <recommendedName>
        <fullName evidence="3">Small ribosomal subunit protein uS10 domain-containing protein</fullName>
    </recommendedName>
</protein>
<dbReference type="PANTHER" id="PTHR13473:SF0">
    <property type="entry name" value="LARGE RIBOSOMAL SUBUNIT PROTEIN ML48"/>
    <property type="match status" value="1"/>
</dbReference>
<keyword evidence="1" id="KW-0689">Ribosomal protein</keyword>
<keyword evidence="2" id="KW-0687">Ribonucleoprotein</keyword>
<sequence length="202" mass="22999">MFATKCLVQQCFKMAKLQSFKSSKVCVPSVRCYGSIYEPEYLDLLKPDIPEYEEVNIQIKGYDFAILESFQKLVHTIAENMDLEVSDGWALPPQTINVKRLVPNSENVEAQYTLNVYERNIQVVDIPTTKLSLLIEVIEDSLPAGVKASIHKHTDEHEILRYIPDNELKTLKIQLEEMGGSKKKSECEILIFIVKSVTLCST</sequence>
<dbReference type="Gene3D" id="3.30.70.600">
    <property type="entry name" value="Ribosomal protein S10 domain"/>
    <property type="match status" value="1"/>
</dbReference>
<reference evidence="4" key="1">
    <citation type="submission" date="2009-06" db="EMBL/GenBank/DDBJ databases">
        <title>A full-length cDNA resource of the pea aphid, Acyrthosiphon pisum.</title>
        <authorList>
            <person name="Shigenobu S."/>
            <person name="Nakabachi A."/>
            <person name="Richards S."/>
        </authorList>
    </citation>
    <scope>NUCLEOTIDE SEQUENCE</scope>
    <source>
        <strain evidence="4">LSR1</strain>
        <tissue evidence="4">Whole body</tissue>
    </source>
</reference>
<dbReference type="AlphaFoldDB" id="C4WU99"/>
<dbReference type="GO" id="GO:0005761">
    <property type="term" value="C:mitochondrial ribosome"/>
    <property type="evidence" value="ECO:0007669"/>
    <property type="project" value="InterPro"/>
</dbReference>
<dbReference type="OrthoDB" id="5984298at2759"/>
<evidence type="ECO:0000259" key="3">
    <source>
        <dbReference type="SMART" id="SM01403"/>
    </source>
</evidence>
<name>C4WU99_ACYPI</name>
<dbReference type="InterPro" id="IPR027487">
    <property type="entry name" value="Ribosomal_mL48"/>
</dbReference>